<dbReference type="Proteomes" id="UP001432251">
    <property type="component" value="Chromosome"/>
</dbReference>
<keyword evidence="2" id="KW-1185">Reference proteome</keyword>
<protein>
    <submittedName>
        <fullName evidence="1">Uncharacterized protein</fullName>
    </submittedName>
</protein>
<reference evidence="1" key="1">
    <citation type="journal article" date="2025" name="Int. J. Syst. Evol. Microbiol.">
        <title>Streptomyces citrinus sp. nov., with yellow diffusible pigment.</title>
        <authorList>
            <person name="He Y."/>
            <person name="Yang E."/>
            <person name="Xu J."/>
            <person name="Sun Y."/>
            <person name="Sun L."/>
        </authorList>
    </citation>
    <scope>NUCLEOTIDE SEQUENCE</scope>
    <source>
        <strain evidence="1">Q6</strain>
    </source>
</reference>
<evidence type="ECO:0000313" key="1">
    <source>
        <dbReference type="EMBL" id="WWQ64293.1"/>
    </source>
</evidence>
<name>A0ACD5AB55_9ACTN</name>
<dbReference type="EMBL" id="CP146022">
    <property type="protein sequence ID" value="WWQ64293.1"/>
    <property type="molecule type" value="Genomic_DNA"/>
</dbReference>
<evidence type="ECO:0000313" key="2">
    <source>
        <dbReference type="Proteomes" id="UP001432251"/>
    </source>
</evidence>
<proteinExistence type="predicted"/>
<gene>
    <name evidence="1" type="ORF">V2W30_13720</name>
</gene>
<sequence>MPPKDWKRSVRTAAEVHYTSPDGSQELAAQSALAKDDLLATWRKSERDAHQGQDYAKIRLGRTTFRGHPAVIWEYLFTLDGRRWHAEQLAFEQGSQSYQISTWYEVGAGESQARRTYAGVKKTFAPTVASSD</sequence>
<organism evidence="1 2">
    <name type="scientific">Streptomyces citrinus</name>
    <dbReference type="NCBI Taxonomy" id="3118173"/>
    <lineage>
        <taxon>Bacteria</taxon>
        <taxon>Bacillati</taxon>
        <taxon>Actinomycetota</taxon>
        <taxon>Actinomycetes</taxon>
        <taxon>Kitasatosporales</taxon>
        <taxon>Streptomycetaceae</taxon>
        <taxon>Streptomyces</taxon>
    </lineage>
</organism>
<accession>A0ACD5AB55</accession>